<dbReference type="EMBL" id="BARV01017899">
    <property type="protein sequence ID" value="GAI28587.1"/>
    <property type="molecule type" value="Genomic_DNA"/>
</dbReference>
<sequence length="83" mass="9395">MTEKKEEGNANTIRLFGIILPSLPLLLLRSGGALLRFKRDAKKGGKAFHKELLRQGINEATAAELTRMYLEPSNIKNYMGFFR</sequence>
<dbReference type="AlphaFoldDB" id="X1MAD7"/>
<gene>
    <name evidence="2" type="ORF">S06H3_30399</name>
</gene>
<keyword evidence="1" id="KW-0812">Transmembrane</keyword>
<keyword evidence="1" id="KW-0472">Membrane</keyword>
<feature type="transmembrane region" description="Helical" evidence="1">
    <location>
        <begin position="12"/>
        <end position="35"/>
    </location>
</feature>
<keyword evidence="1" id="KW-1133">Transmembrane helix</keyword>
<protein>
    <submittedName>
        <fullName evidence="2">Uncharacterized protein</fullName>
    </submittedName>
</protein>
<proteinExistence type="predicted"/>
<evidence type="ECO:0000313" key="2">
    <source>
        <dbReference type="EMBL" id="GAI28587.1"/>
    </source>
</evidence>
<comment type="caution">
    <text evidence="2">The sequence shown here is derived from an EMBL/GenBank/DDBJ whole genome shotgun (WGS) entry which is preliminary data.</text>
</comment>
<accession>X1MAD7</accession>
<organism evidence="2">
    <name type="scientific">marine sediment metagenome</name>
    <dbReference type="NCBI Taxonomy" id="412755"/>
    <lineage>
        <taxon>unclassified sequences</taxon>
        <taxon>metagenomes</taxon>
        <taxon>ecological metagenomes</taxon>
    </lineage>
</organism>
<reference evidence="2" key="1">
    <citation type="journal article" date="2014" name="Front. Microbiol.">
        <title>High frequency of phylogenetically diverse reductive dehalogenase-homologous genes in deep subseafloor sedimentary metagenomes.</title>
        <authorList>
            <person name="Kawai M."/>
            <person name="Futagami T."/>
            <person name="Toyoda A."/>
            <person name="Takaki Y."/>
            <person name="Nishi S."/>
            <person name="Hori S."/>
            <person name="Arai W."/>
            <person name="Tsubouchi T."/>
            <person name="Morono Y."/>
            <person name="Uchiyama I."/>
            <person name="Ito T."/>
            <person name="Fujiyama A."/>
            <person name="Inagaki F."/>
            <person name="Takami H."/>
        </authorList>
    </citation>
    <scope>NUCLEOTIDE SEQUENCE</scope>
    <source>
        <strain evidence="2">Expedition CK06-06</strain>
    </source>
</reference>
<evidence type="ECO:0000256" key="1">
    <source>
        <dbReference type="SAM" id="Phobius"/>
    </source>
</evidence>
<name>X1MAD7_9ZZZZ</name>